<evidence type="ECO:0000313" key="4">
    <source>
        <dbReference type="Proteomes" id="UP000229740"/>
    </source>
</evidence>
<accession>A0A2G6E402</accession>
<dbReference type="NCBIfam" id="NF009389">
    <property type="entry name" value="PRK12748.1"/>
    <property type="match status" value="1"/>
</dbReference>
<keyword evidence="2" id="KW-0560">Oxidoreductase</keyword>
<dbReference type="PRINTS" id="PR00081">
    <property type="entry name" value="GDHRDH"/>
</dbReference>
<sequence length="259" mass="27937">MSSQKKKIALVTGVSRQAGIGAAIVRQLAQAGTDIFITYFRPYDRETRLARDPNEPQQLLEELRSGGCRAEGLELDLAKEDSIASLFEEAELRLGHVSILVNNACYSMPDGIKQLTAKILDRHYVINLRATALVCAEFVHRYTQHRSKHSYGRIINLSSGQGVGPMPGELAYAATKGAVEAFSVSLSAEIAPLGITVNAVDPGITDTGWIPADLKAKWEAESPMGRIGTPSDAAHLIRFLASADSGWITGQLLHSRGGL</sequence>
<dbReference type="InterPro" id="IPR002347">
    <property type="entry name" value="SDR_fam"/>
</dbReference>
<dbReference type="PANTHER" id="PTHR48107">
    <property type="entry name" value="NADPH-DEPENDENT ALDEHYDE REDUCTASE-LIKE PROTEIN, CHLOROPLASTIC-RELATED"/>
    <property type="match status" value="1"/>
</dbReference>
<comment type="caution">
    <text evidence="3">The sequence shown here is derived from an EMBL/GenBank/DDBJ whole genome shotgun (WGS) entry which is preliminary data.</text>
</comment>
<dbReference type="InterPro" id="IPR020904">
    <property type="entry name" value="Sc_DH/Rdtase_CS"/>
</dbReference>
<dbReference type="SUPFAM" id="SSF51735">
    <property type="entry name" value="NAD(P)-binding Rossmann-fold domains"/>
    <property type="match status" value="1"/>
</dbReference>
<dbReference type="GO" id="GO:0016614">
    <property type="term" value="F:oxidoreductase activity, acting on CH-OH group of donors"/>
    <property type="evidence" value="ECO:0007669"/>
    <property type="project" value="UniProtKB-ARBA"/>
</dbReference>
<dbReference type="Pfam" id="PF13561">
    <property type="entry name" value="adh_short_C2"/>
    <property type="match status" value="1"/>
</dbReference>
<dbReference type="CDD" id="cd05233">
    <property type="entry name" value="SDR_c"/>
    <property type="match status" value="1"/>
</dbReference>
<dbReference type="AlphaFoldDB" id="A0A2G6E402"/>
<dbReference type="EMBL" id="PDPS01000032">
    <property type="protein sequence ID" value="PID56697.1"/>
    <property type="molecule type" value="Genomic_DNA"/>
</dbReference>
<dbReference type="Gene3D" id="3.40.50.720">
    <property type="entry name" value="NAD(P)-binding Rossmann-like Domain"/>
    <property type="match status" value="1"/>
</dbReference>
<dbReference type="PRINTS" id="PR00080">
    <property type="entry name" value="SDRFAMILY"/>
</dbReference>
<evidence type="ECO:0000313" key="3">
    <source>
        <dbReference type="EMBL" id="PID56697.1"/>
    </source>
</evidence>
<comment type="similarity">
    <text evidence="1">Belongs to the short-chain dehydrogenases/reductases (SDR) family.</text>
</comment>
<reference evidence="3 4" key="1">
    <citation type="submission" date="2017-10" db="EMBL/GenBank/DDBJ databases">
        <title>Novel microbial diversity and functional potential in the marine mammal oral microbiome.</title>
        <authorList>
            <person name="Dudek N.K."/>
            <person name="Sun C.L."/>
            <person name="Burstein D."/>
            <person name="Kantor R.S."/>
            <person name="Aliaga Goltsman D.S."/>
            <person name="Bik E.M."/>
            <person name="Thomas B.C."/>
            <person name="Banfield J.F."/>
            <person name="Relman D.A."/>
        </authorList>
    </citation>
    <scope>NUCLEOTIDE SEQUENCE [LARGE SCALE GENOMIC DNA]</scope>
    <source>
        <strain evidence="3">DOLZORAL124_49_17</strain>
    </source>
</reference>
<evidence type="ECO:0000256" key="1">
    <source>
        <dbReference type="ARBA" id="ARBA00006484"/>
    </source>
</evidence>
<organism evidence="3 4">
    <name type="scientific">candidate division KSB3 bacterium</name>
    <dbReference type="NCBI Taxonomy" id="2044937"/>
    <lineage>
        <taxon>Bacteria</taxon>
        <taxon>candidate division KSB3</taxon>
    </lineage>
</organism>
<dbReference type="InterPro" id="IPR036291">
    <property type="entry name" value="NAD(P)-bd_dom_sf"/>
</dbReference>
<proteinExistence type="inferred from homology"/>
<protein>
    <submittedName>
        <fullName evidence="3">Oxidoreductase</fullName>
    </submittedName>
</protein>
<dbReference type="PROSITE" id="PS00061">
    <property type="entry name" value="ADH_SHORT"/>
    <property type="match status" value="1"/>
</dbReference>
<name>A0A2G6E402_9BACT</name>
<dbReference type="Proteomes" id="UP000229740">
    <property type="component" value="Unassembled WGS sequence"/>
</dbReference>
<gene>
    <name evidence="3" type="ORF">CSB45_10390</name>
</gene>
<dbReference type="PANTHER" id="PTHR48107:SF7">
    <property type="entry name" value="RE15974P"/>
    <property type="match status" value="1"/>
</dbReference>
<evidence type="ECO:0000256" key="2">
    <source>
        <dbReference type="ARBA" id="ARBA00023002"/>
    </source>
</evidence>